<feature type="transmembrane region" description="Helical" evidence="1">
    <location>
        <begin position="143"/>
        <end position="163"/>
    </location>
</feature>
<protein>
    <recommendedName>
        <fullName evidence="5">C-type lectin</fullName>
    </recommendedName>
</protein>
<keyword evidence="4" id="KW-1185">Reference proteome</keyword>
<dbReference type="AlphaFoldDB" id="A0AAN5D0W3"/>
<keyword evidence="1" id="KW-0472">Membrane</keyword>
<feature type="chain" id="PRO_5042882564" description="C-type lectin" evidence="2">
    <location>
        <begin position="26"/>
        <end position="215"/>
    </location>
</feature>
<accession>A0AAN5D0W3</accession>
<evidence type="ECO:0008006" key="5">
    <source>
        <dbReference type="Google" id="ProtNLM"/>
    </source>
</evidence>
<evidence type="ECO:0000313" key="4">
    <source>
        <dbReference type="Proteomes" id="UP001328107"/>
    </source>
</evidence>
<evidence type="ECO:0000256" key="2">
    <source>
        <dbReference type="SAM" id="SignalP"/>
    </source>
</evidence>
<keyword evidence="2" id="KW-0732">Signal</keyword>
<dbReference type="Proteomes" id="UP001328107">
    <property type="component" value="Unassembled WGS sequence"/>
</dbReference>
<evidence type="ECO:0000256" key="1">
    <source>
        <dbReference type="SAM" id="Phobius"/>
    </source>
</evidence>
<dbReference type="EMBL" id="BTRK01000005">
    <property type="protein sequence ID" value="GMR54488.1"/>
    <property type="molecule type" value="Genomic_DNA"/>
</dbReference>
<feature type="non-terminal residue" evidence="3">
    <location>
        <position position="1"/>
    </location>
</feature>
<sequence>LQLSSMRRLVISFILFAFSAWKCAGSLTSICSGTKCAENCDKLNMTTLPSTDWRGMRHEMDCEEEYFMRVTTRWTSGSNASGYWDEQIHCVSNGWKWHFQYDGEIFAADTVACASKEEYERSAEEMETGNKSYTNTTIFTTKVTIIFVVVIAILVIVFALLLVHRCRSHAEFTLCCCCAKEDEWEVPRPLPAFRRTDGAPEREFLQKTMSTLEKN</sequence>
<proteinExistence type="predicted"/>
<reference evidence="4" key="1">
    <citation type="submission" date="2022-10" db="EMBL/GenBank/DDBJ databases">
        <title>Genome assembly of Pristionchus species.</title>
        <authorList>
            <person name="Yoshida K."/>
            <person name="Sommer R.J."/>
        </authorList>
    </citation>
    <scope>NUCLEOTIDE SEQUENCE [LARGE SCALE GENOMIC DNA]</scope>
    <source>
        <strain evidence="4">RS5460</strain>
    </source>
</reference>
<organism evidence="3 4">
    <name type="scientific">Pristionchus mayeri</name>
    <dbReference type="NCBI Taxonomy" id="1317129"/>
    <lineage>
        <taxon>Eukaryota</taxon>
        <taxon>Metazoa</taxon>
        <taxon>Ecdysozoa</taxon>
        <taxon>Nematoda</taxon>
        <taxon>Chromadorea</taxon>
        <taxon>Rhabditida</taxon>
        <taxon>Rhabditina</taxon>
        <taxon>Diplogasteromorpha</taxon>
        <taxon>Diplogasteroidea</taxon>
        <taxon>Neodiplogasteridae</taxon>
        <taxon>Pristionchus</taxon>
    </lineage>
</organism>
<keyword evidence="1" id="KW-0812">Transmembrane</keyword>
<comment type="caution">
    <text evidence="3">The sequence shown here is derived from an EMBL/GenBank/DDBJ whole genome shotgun (WGS) entry which is preliminary data.</text>
</comment>
<name>A0AAN5D0W3_9BILA</name>
<evidence type="ECO:0000313" key="3">
    <source>
        <dbReference type="EMBL" id="GMR54488.1"/>
    </source>
</evidence>
<gene>
    <name evidence="3" type="ORF">PMAYCL1PPCAC_24683</name>
</gene>
<feature type="signal peptide" evidence="2">
    <location>
        <begin position="1"/>
        <end position="25"/>
    </location>
</feature>
<keyword evidence="1" id="KW-1133">Transmembrane helix</keyword>